<protein>
    <submittedName>
        <fullName evidence="1">(rape) hypothetical protein</fullName>
    </submittedName>
</protein>
<name>A0A816XL02_BRANA</name>
<dbReference type="AlphaFoldDB" id="A0A816XL02"/>
<evidence type="ECO:0000313" key="1">
    <source>
        <dbReference type="EMBL" id="CAF2147967.1"/>
    </source>
</evidence>
<dbReference type="EMBL" id="HG994355">
    <property type="protein sequence ID" value="CAF2147967.1"/>
    <property type="molecule type" value="Genomic_DNA"/>
</dbReference>
<dbReference type="Proteomes" id="UP001295469">
    <property type="component" value="Chromosome A01"/>
</dbReference>
<proteinExistence type="predicted"/>
<accession>A0A816XL02</accession>
<sequence length="41" mass="4634">MPRLEVQDVDECFLCIGNNNEIREFCSIHTSSTSADKTVCK</sequence>
<organism evidence="1">
    <name type="scientific">Brassica napus</name>
    <name type="common">Rape</name>
    <dbReference type="NCBI Taxonomy" id="3708"/>
    <lineage>
        <taxon>Eukaryota</taxon>
        <taxon>Viridiplantae</taxon>
        <taxon>Streptophyta</taxon>
        <taxon>Embryophyta</taxon>
        <taxon>Tracheophyta</taxon>
        <taxon>Spermatophyta</taxon>
        <taxon>Magnoliopsida</taxon>
        <taxon>eudicotyledons</taxon>
        <taxon>Gunneridae</taxon>
        <taxon>Pentapetalae</taxon>
        <taxon>rosids</taxon>
        <taxon>malvids</taxon>
        <taxon>Brassicales</taxon>
        <taxon>Brassicaceae</taxon>
        <taxon>Brassiceae</taxon>
        <taxon>Brassica</taxon>
    </lineage>
</organism>
<gene>
    <name evidence="1" type="ORF">DARMORV10_A01P08500.1</name>
</gene>
<reference evidence="1" key="1">
    <citation type="submission" date="2021-01" db="EMBL/GenBank/DDBJ databases">
        <authorList>
            <consortium name="Genoscope - CEA"/>
            <person name="William W."/>
        </authorList>
    </citation>
    <scope>NUCLEOTIDE SEQUENCE</scope>
</reference>